<name>A0ABS4HXH0_9BACL</name>
<dbReference type="PIRSF" id="PIRSF006066">
    <property type="entry name" value="HI0050"/>
    <property type="match status" value="1"/>
</dbReference>
<gene>
    <name evidence="9" type="ORF">J2Z65_002471</name>
</gene>
<feature type="transmembrane region" description="Helical" evidence="7">
    <location>
        <begin position="6"/>
        <end position="39"/>
    </location>
</feature>
<feature type="transmembrane region" description="Helical" evidence="7">
    <location>
        <begin position="51"/>
        <end position="73"/>
    </location>
</feature>
<keyword evidence="3" id="KW-0997">Cell inner membrane</keyword>
<dbReference type="RefSeq" id="WP_167066119.1">
    <property type="nucleotide sequence ID" value="NZ_JAAOZR010000045.1"/>
</dbReference>
<evidence type="ECO:0000256" key="7">
    <source>
        <dbReference type="SAM" id="Phobius"/>
    </source>
</evidence>
<dbReference type="Proteomes" id="UP001519344">
    <property type="component" value="Unassembled WGS sequence"/>
</dbReference>
<feature type="transmembrane region" description="Helical" evidence="7">
    <location>
        <begin position="314"/>
        <end position="333"/>
    </location>
</feature>
<evidence type="ECO:0000259" key="8">
    <source>
        <dbReference type="Pfam" id="PF06808"/>
    </source>
</evidence>
<protein>
    <submittedName>
        <fullName evidence="9">Tripartite ATP-independent transporter DctM subunit</fullName>
    </submittedName>
</protein>
<dbReference type="Pfam" id="PF06808">
    <property type="entry name" value="DctM"/>
    <property type="match status" value="1"/>
</dbReference>
<evidence type="ECO:0000256" key="3">
    <source>
        <dbReference type="ARBA" id="ARBA00022519"/>
    </source>
</evidence>
<feature type="transmembrane region" description="Helical" evidence="7">
    <location>
        <begin position="245"/>
        <end position="261"/>
    </location>
</feature>
<feature type="transmembrane region" description="Helical" evidence="7">
    <location>
        <begin position="93"/>
        <end position="113"/>
    </location>
</feature>
<dbReference type="PANTHER" id="PTHR33362:SF2">
    <property type="entry name" value="TRAP TRANSPORTER LARGE PERMEASE PROTEIN"/>
    <property type="match status" value="1"/>
</dbReference>
<organism evidence="9 10">
    <name type="scientific">Paenibacillus aceris</name>
    <dbReference type="NCBI Taxonomy" id="869555"/>
    <lineage>
        <taxon>Bacteria</taxon>
        <taxon>Bacillati</taxon>
        <taxon>Bacillota</taxon>
        <taxon>Bacilli</taxon>
        <taxon>Bacillales</taxon>
        <taxon>Paenibacillaceae</taxon>
        <taxon>Paenibacillus</taxon>
    </lineage>
</organism>
<dbReference type="NCBIfam" id="TIGR00786">
    <property type="entry name" value="dctM"/>
    <property type="match status" value="1"/>
</dbReference>
<feature type="transmembrane region" description="Helical" evidence="7">
    <location>
        <begin position="217"/>
        <end position="239"/>
    </location>
</feature>
<evidence type="ECO:0000256" key="6">
    <source>
        <dbReference type="ARBA" id="ARBA00023136"/>
    </source>
</evidence>
<accession>A0ABS4HXH0</accession>
<feature type="transmembrane region" description="Helical" evidence="7">
    <location>
        <begin position="173"/>
        <end position="196"/>
    </location>
</feature>
<feature type="transmembrane region" description="Helical" evidence="7">
    <location>
        <begin position="282"/>
        <end position="302"/>
    </location>
</feature>
<evidence type="ECO:0000256" key="1">
    <source>
        <dbReference type="ARBA" id="ARBA00004429"/>
    </source>
</evidence>
<keyword evidence="10" id="KW-1185">Reference proteome</keyword>
<evidence type="ECO:0000256" key="4">
    <source>
        <dbReference type="ARBA" id="ARBA00022692"/>
    </source>
</evidence>
<reference evidence="9 10" key="1">
    <citation type="submission" date="2021-03" db="EMBL/GenBank/DDBJ databases">
        <title>Genomic Encyclopedia of Type Strains, Phase IV (KMG-IV): sequencing the most valuable type-strain genomes for metagenomic binning, comparative biology and taxonomic classification.</title>
        <authorList>
            <person name="Goeker M."/>
        </authorList>
    </citation>
    <scope>NUCLEOTIDE SEQUENCE [LARGE SCALE GENOMIC DNA]</scope>
    <source>
        <strain evidence="9 10">DSM 24950</strain>
    </source>
</reference>
<dbReference type="EMBL" id="JAGGKV010000005">
    <property type="protein sequence ID" value="MBP1963255.1"/>
    <property type="molecule type" value="Genomic_DNA"/>
</dbReference>
<feature type="domain" description="TRAP C4-dicarboxylate transport system permease DctM subunit" evidence="8">
    <location>
        <begin position="13"/>
        <end position="421"/>
    </location>
</feature>
<feature type="transmembrane region" description="Helical" evidence="7">
    <location>
        <begin position="134"/>
        <end position="153"/>
    </location>
</feature>
<feature type="transmembrane region" description="Helical" evidence="7">
    <location>
        <begin position="404"/>
        <end position="425"/>
    </location>
</feature>
<evidence type="ECO:0000313" key="9">
    <source>
        <dbReference type="EMBL" id="MBP1963255.1"/>
    </source>
</evidence>
<dbReference type="InterPro" id="IPR004681">
    <property type="entry name" value="TRAP_DctM"/>
</dbReference>
<feature type="transmembrane region" description="Helical" evidence="7">
    <location>
        <begin position="363"/>
        <end position="392"/>
    </location>
</feature>
<keyword evidence="6 7" id="KW-0472">Membrane</keyword>
<comment type="caution">
    <text evidence="9">The sequence shown here is derived from an EMBL/GenBank/DDBJ whole genome shotgun (WGS) entry which is preliminary data.</text>
</comment>
<proteinExistence type="predicted"/>
<keyword evidence="2" id="KW-1003">Cell membrane</keyword>
<keyword evidence="5 7" id="KW-1133">Transmembrane helix</keyword>
<evidence type="ECO:0000313" key="10">
    <source>
        <dbReference type="Proteomes" id="UP001519344"/>
    </source>
</evidence>
<evidence type="ECO:0000256" key="2">
    <source>
        <dbReference type="ARBA" id="ARBA00022475"/>
    </source>
</evidence>
<evidence type="ECO:0000256" key="5">
    <source>
        <dbReference type="ARBA" id="ARBA00022989"/>
    </source>
</evidence>
<dbReference type="PANTHER" id="PTHR33362">
    <property type="entry name" value="SIALIC ACID TRAP TRANSPORTER PERMEASE PROTEIN SIAT-RELATED"/>
    <property type="match status" value="1"/>
</dbReference>
<sequence length="431" mass="45938">MDTTTVAILILAISFTIMLVLRFPVAISLAGSTILTLLYIEVPLEVVGQRMIQGVNSYALLTIPFFILAGQIMGEGGLALRLVNFALLIVGRIRGGLAMVNCVACLFFGNISGSAAADVSSIGSIMIPMMKKKGYSEDFAVGLTTTAAIQGVVVPPSHNLILYSLAAGGTSIAALFLAGVVPGIILCVCLMVASYFMAIKKGFTQKHVTPRKDVPKVLLDGMLSIMPAVIILGGIFSGWFTASESGAIACLYAFIVTFFVYREIPLSRMWVILKRSLRTVSMVLFLIAASDAFSWVLAYLKIPALVTDALMQISHNPIIILLIINVLLLVLGAPMDMAPLILIMTPILLPVVTALGMDPVHFGIIMMLNLGIGLLTPPVGTVLFIGCAIGNISIGRGTRAMAPFALVLVAVLMLLTYVPSITMWLPNLMKH</sequence>
<dbReference type="InterPro" id="IPR010656">
    <property type="entry name" value="DctM"/>
</dbReference>
<keyword evidence="4 7" id="KW-0812">Transmembrane</keyword>
<comment type="subcellular location">
    <subcellularLocation>
        <location evidence="1">Cell inner membrane</location>
        <topology evidence="1">Multi-pass membrane protein</topology>
    </subcellularLocation>
</comment>
<feature type="transmembrane region" description="Helical" evidence="7">
    <location>
        <begin position="340"/>
        <end position="357"/>
    </location>
</feature>